<comment type="similarity">
    <text evidence="3 14">Belongs to the myo-inositol oxygenase family.</text>
</comment>
<dbReference type="STRING" id="7574.A0A1S3HX42"/>
<evidence type="ECO:0000313" key="15">
    <source>
        <dbReference type="Proteomes" id="UP000085678"/>
    </source>
</evidence>
<dbReference type="EC" id="1.13.99.1" evidence="4 14"/>
<comment type="catalytic activity">
    <reaction evidence="11 14">
        <text>myo-inositol + O2 = D-glucuronate + H2O + H(+)</text>
        <dbReference type="Rhea" id="RHEA:23696"/>
        <dbReference type="ChEBI" id="CHEBI:15377"/>
        <dbReference type="ChEBI" id="CHEBI:15378"/>
        <dbReference type="ChEBI" id="CHEBI:15379"/>
        <dbReference type="ChEBI" id="CHEBI:17268"/>
        <dbReference type="ChEBI" id="CHEBI:58720"/>
        <dbReference type="EC" id="1.13.99.1"/>
    </reaction>
</comment>
<evidence type="ECO:0000256" key="11">
    <source>
        <dbReference type="ARBA" id="ARBA00048271"/>
    </source>
</evidence>
<keyword evidence="8 14" id="KW-0560">Oxidoreductase</keyword>
<feature type="binding site" evidence="13">
    <location>
        <position position="121"/>
    </location>
    <ligand>
        <name>Fe cation</name>
        <dbReference type="ChEBI" id="CHEBI:24875"/>
        <label>1</label>
    </ligand>
</feature>
<feature type="binding site" evidence="13">
    <location>
        <position position="122"/>
    </location>
    <ligand>
        <name>Fe cation</name>
        <dbReference type="ChEBI" id="CHEBI:24875"/>
        <label>1</label>
    </ligand>
</feature>
<accession>A0A1S3HX42</accession>
<keyword evidence="7 13" id="KW-0479">Metal-binding</keyword>
<gene>
    <name evidence="16" type="primary">LOC106158263</name>
</gene>
<dbReference type="GO" id="GO:0005737">
    <property type="term" value="C:cytoplasm"/>
    <property type="evidence" value="ECO:0007669"/>
    <property type="project" value="UniProtKB-SubCell"/>
</dbReference>
<evidence type="ECO:0000256" key="14">
    <source>
        <dbReference type="RuleBase" id="RU367039"/>
    </source>
</evidence>
<dbReference type="GO" id="GO:0050113">
    <property type="term" value="F:inositol oxygenase activity"/>
    <property type="evidence" value="ECO:0007669"/>
    <property type="project" value="UniProtKB-UniRule"/>
</dbReference>
<reference evidence="16" key="1">
    <citation type="submission" date="2025-08" db="UniProtKB">
        <authorList>
            <consortium name="RefSeq"/>
        </authorList>
    </citation>
    <scope>IDENTIFICATION</scope>
    <source>
        <tissue evidence="16">Gonads</tissue>
    </source>
</reference>
<dbReference type="KEGG" id="lak:106158263"/>
<feature type="binding site" evidence="12">
    <location>
        <position position="125"/>
    </location>
    <ligand>
        <name>substrate</name>
    </ligand>
</feature>
<evidence type="ECO:0000256" key="1">
    <source>
        <dbReference type="ARBA" id="ARBA00004496"/>
    </source>
</evidence>
<evidence type="ECO:0000256" key="5">
    <source>
        <dbReference type="ARBA" id="ARBA00019269"/>
    </source>
</evidence>
<evidence type="ECO:0000256" key="2">
    <source>
        <dbReference type="ARBA" id="ARBA00005167"/>
    </source>
</evidence>
<protein>
    <recommendedName>
        <fullName evidence="5 14">Inositol oxygenase</fullName>
        <ecNumber evidence="4 14">1.13.99.1</ecNumber>
    </recommendedName>
    <alternativeName>
        <fullName evidence="10 14">Myo-inositol oxygenase</fullName>
    </alternativeName>
</protein>
<dbReference type="RefSeq" id="XP_013389634.1">
    <property type="nucleotide sequence ID" value="XM_013534180.1"/>
</dbReference>
<evidence type="ECO:0000313" key="16">
    <source>
        <dbReference type="RefSeq" id="XP_013389634.1"/>
    </source>
</evidence>
<comment type="cofactor">
    <cofactor evidence="13 14">
        <name>Fe cation</name>
        <dbReference type="ChEBI" id="CHEBI:24875"/>
    </cofactor>
    <text evidence="13 14">Binds 2 iron ions per subunit.</text>
</comment>
<evidence type="ECO:0000256" key="4">
    <source>
        <dbReference type="ARBA" id="ARBA00011919"/>
    </source>
</evidence>
<evidence type="ECO:0000256" key="12">
    <source>
        <dbReference type="PIRSR" id="PIRSR607828-1"/>
    </source>
</evidence>
<keyword evidence="9 13" id="KW-0408">Iron</keyword>
<comment type="subcellular location">
    <subcellularLocation>
        <location evidence="1 14">Cytoplasm</location>
    </subcellularLocation>
</comment>
<name>A0A1S3HX42_LINAN</name>
<dbReference type="OMA" id="RYNTKYG"/>
<keyword evidence="15" id="KW-1185">Reference proteome</keyword>
<dbReference type="Pfam" id="PF05153">
    <property type="entry name" value="MIOX"/>
    <property type="match status" value="1"/>
</dbReference>
<comment type="pathway">
    <text evidence="2 14">Polyol metabolism; myo-inositol degradation into D-glucuronate; D-glucuronate from myo-inositol: step 1/1.</text>
</comment>
<feature type="binding site" evidence="13">
    <location>
        <position position="96"/>
    </location>
    <ligand>
        <name>Fe cation</name>
        <dbReference type="ChEBI" id="CHEBI:24875"/>
        <label>1</label>
    </ligand>
</feature>
<feature type="binding site" evidence="12">
    <location>
        <begin position="219"/>
        <end position="220"/>
    </location>
    <ligand>
        <name>substrate</name>
    </ligand>
</feature>
<organism evidence="15 16">
    <name type="scientific">Lingula anatina</name>
    <name type="common">Brachiopod</name>
    <name type="synonym">Lingula unguis</name>
    <dbReference type="NCBI Taxonomy" id="7574"/>
    <lineage>
        <taxon>Eukaryota</taxon>
        <taxon>Metazoa</taxon>
        <taxon>Spiralia</taxon>
        <taxon>Lophotrochozoa</taxon>
        <taxon>Brachiopoda</taxon>
        <taxon>Linguliformea</taxon>
        <taxon>Lingulata</taxon>
        <taxon>Lingulida</taxon>
        <taxon>Linguloidea</taxon>
        <taxon>Lingulidae</taxon>
        <taxon>Lingula</taxon>
    </lineage>
</organism>
<dbReference type="GeneID" id="106158263"/>
<dbReference type="FunCoup" id="A0A1S3HX42">
    <property type="interactions" value="135"/>
</dbReference>
<dbReference type="InterPro" id="IPR007828">
    <property type="entry name" value="Inositol_oxygenase"/>
</dbReference>
<feature type="binding site" evidence="13">
    <location>
        <position position="192"/>
    </location>
    <ligand>
        <name>Fe cation</name>
        <dbReference type="ChEBI" id="CHEBI:24875"/>
        <label>1</label>
    </ligand>
</feature>
<evidence type="ECO:0000256" key="3">
    <source>
        <dbReference type="ARBA" id="ARBA00005286"/>
    </source>
</evidence>
<keyword evidence="6 14" id="KW-0963">Cytoplasm</keyword>
<feature type="binding site" evidence="12">
    <location>
        <begin position="139"/>
        <end position="140"/>
    </location>
    <ligand>
        <name>substrate</name>
    </ligand>
</feature>
<dbReference type="InParanoid" id="A0A1S3HX42"/>
<feature type="binding site" evidence="12">
    <location>
        <begin position="83"/>
        <end position="85"/>
    </location>
    <ligand>
        <name>substrate</name>
    </ligand>
</feature>
<dbReference type="Proteomes" id="UP000085678">
    <property type="component" value="Unplaced"/>
</dbReference>
<evidence type="ECO:0000256" key="13">
    <source>
        <dbReference type="PIRSR" id="PIRSR607828-2"/>
    </source>
</evidence>
<feature type="binding site" evidence="13">
    <location>
        <position position="219"/>
    </location>
    <ligand>
        <name>Fe cation</name>
        <dbReference type="ChEBI" id="CHEBI:24875"/>
        <label>1</label>
    </ligand>
</feature>
<dbReference type="GO" id="GO:0005506">
    <property type="term" value="F:iron ion binding"/>
    <property type="evidence" value="ECO:0007669"/>
    <property type="project" value="InterPro"/>
</dbReference>
<sequence length="284" mass="33286">MTTMAPCYIIDPSDKYRPDHKGEEQFRNYEGGEFIDRVRKTYSEIHSKQCVESVINKVEYWTKFDRMEMTILEAVEALNALVDESDPDFGLPNAIHAFQTAERIRQAHPDLDWFHLTGLIHDLGKVMALWGEPQCFVVGDTFPVGCAFSDKIVFGRKSFENNPDINNPLYNTKLGMYAENCGLDKVIMSWGHDEYMYRVLLNHEKCSLPQEALYMVRFHSFYPWHTGKDYNYLCNEQDMKMTPWITEFNKFDLYSKSEVTPDVESLIPYYQSLIEKYVPGKLKW</sequence>
<dbReference type="PANTHER" id="PTHR12588">
    <property type="entry name" value="MYOINOSITOL OXYGENASE"/>
    <property type="match status" value="1"/>
</dbReference>
<dbReference type="OrthoDB" id="5151075at2759"/>
<evidence type="ECO:0000256" key="10">
    <source>
        <dbReference type="ARBA" id="ARBA00029668"/>
    </source>
</evidence>
<feature type="binding site" evidence="12">
    <location>
        <position position="27"/>
    </location>
    <ligand>
        <name>substrate</name>
    </ligand>
</feature>
<dbReference type="PANTHER" id="PTHR12588:SF0">
    <property type="entry name" value="INOSITOL OXYGENASE"/>
    <property type="match status" value="1"/>
</dbReference>
<dbReference type="SUPFAM" id="SSF109604">
    <property type="entry name" value="HD-domain/PDEase-like"/>
    <property type="match status" value="1"/>
</dbReference>
<dbReference type="GO" id="GO:0019310">
    <property type="term" value="P:inositol catabolic process"/>
    <property type="evidence" value="ECO:0007669"/>
    <property type="project" value="UniProtKB-UniRule"/>
</dbReference>
<evidence type="ECO:0000256" key="8">
    <source>
        <dbReference type="ARBA" id="ARBA00023002"/>
    </source>
</evidence>
<feature type="binding site" evidence="13">
    <location>
        <position position="252"/>
    </location>
    <ligand>
        <name>Fe cation</name>
        <dbReference type="ChEBI" id="CHEBI:24875"/>
        <label>1</label>
    </ligand>
</feature>
<dbReference type="UniPathway" id="UPA00111">
    <property type="reaction ID" value="UER00527"/>
</dbReference>
<evidence type="ECO:0000256" key="9">
    <source>
        <dbReference type="ARBA" id="ARBA00023004"/>
    </source>
</evidence>
<evidence type="ECO:0000256" key="7">
    <source>
        <dbReference type="ARBA" id="ARBA00022723"/>
    </source>
</evidence>
<evidence type="ECO:0000256" key="6">
    <source>
        <dbReference type="ARBA" id="ARBA00022490"/>
    </source>
</evidence>
<dbReference type="AlphaFoldDB" id="A0A1S3HX42"/>
<proteinExistence type="inferred from homology"/>